<dbReference type="AlphaFoldDB" id="A0A0F9IFZ1"/>
<accession>A0A0F9IFZ1</accession>
<comment type="caution">
    <text evidence="1">The sequence shown here is derived from an EMBL/GenBank/DDBJ whole genome shotgun (WGS) entry which is preliminary data.</text>
</comment>
<protein>
    <submittedName>
        <fullName evidence="1">Uncharacterized protein</fullName>
    </submittedName>
</protein>
<proteinExistence type="predicted"/>
<gene>
    <name evidence="1" type="ORF">LCGC14_1584850</name>
</gene>
<dbReference type="EMBL" id="LAZR01012511">
    <property type="protein sequence ID" value="KKM26437.1"/>
    <property type="molecule type" value="Genomic_DNA"/>
</dbReference>
<name>A0A0F9IFZ1_9ZZZZ</name>
<evidence type="ECO:0000313" key="1">
    <source>
        <dbReference type="EMBL" id="KKM26437.1"/>
    </source>
</evidence>
<reference evidence="1" key="1">
    <citation type="journal article" date="2015" name="Nature">
        <title>Complex archaea that bridge the gap between prokaryotes and eukaryotes.</title>
        <authorList>
            <person name="Spang A."/>
            <person name="Saw J.H."/>
            <person name="Jorgensen S.L."/>
            <person name="Zaremba-Niedzwiedzka K."/>
            <person name="Martijn J."/>
            <person name="Lind A.E."/>
            <person name="van Eijk R."/>
            <person name="Schleper C."/>
            <person name="Guy L."/>
            <person name="Ettema T.J."/>
        </authorList>
    </citation>
    <scope>NUCLEOTIDE SEQUENCE</scope>
</reference>
<sequence>MSLREQFRRDLLEKPEKRRVADKIRYDSLDSDECMLCHAHGADKRPLTIACFYDISEAIPEAIDLWYVEGMRDRGWYLRICKHCRGALLQHLGTWRADRINRRDLTLNHDGYEEEYEE</sequence>
<organism evidence="1">
    <name type="scientific">marine sediment metagenome</name>
    <dbReference type="NCBI Taxonomy" id="412755"/>
    <lineage>
        <taxon>unclassified sequences</taxon>
        <taxon>metagenomes</taxon>
        <taxon>ecological metagenomes</taxon>
    </lineage>
</organism>